<organism evidence="7 8">
    <name type="scientific">Naegleria lovaniensis</name>
    <name type="common">Amoeba</name>
    <dbReference type="NCBI Taxonomy" id="51637"/>
    <lineage>
        <taxon>Eukaryota</taxon>
        <taxon>Discoba</taxon>
        <taxon>Heterolobosea</taxon>
        <taxon>Tetramitia</taxon>
        <taxon>Eutetramitia</taxon>
        <taxon>Vahlkampfiidae</taxon>
        <taxon>Naegleria</taxon>
    </lineage>
</organism>
<sequence length="323" mass="34465">MSTSDSQSIPMFANKKFGFIGTGAMNGSIIRAIVNKNSSHESSSSFPMIKPQQIFAYDPNVEFLNKIVQETNIQKCSNNNEIIDTCDVIILGVKPQGLESVLKEASSAFATKKSDLLLISIAAGYKISTIYEHLAQIAQANERALDEFFSVVRVARVMPNICCTVEESASGYVLGKPPHGASKHITLDTMENDKSMVQAIFSMIGECVSLSDESYLDAVTGLSGSGPAFAFMFIEALAEAGVYCGLARETSNILAAQTVLGAAKMVLKEKVSPGVLKDRVVSPAGTTSRGVLALEEGSFRGTVMKAVIAATERSIELGKVSKL</sequence>
<dbReference type="AlphaFoldDB" id="A0AA88KTJ0"/>
<evidence type="ECO:0000256" key="2">
    <source>
        <dbReference type="ARBA" id="ARBA00022857"/>
    </source>
</evidence>
<dbReference type="NCBIfam" id="TIGR00112">
    <property type="entry name" value="proC"/>
    <property type="match status" value="1"/>
</dbReference>
<dbReference type="HAMAP" id="MF_01925">
    <property type="entry name" value="P5C_reductase"/>
    <property type="match status" value="1"/>
</dbReference>
<keyword evidence="8" id="KW-1185">Reference proteome</keyword>
<evidence type="ECO:0000256" key="3">
    <source>
        <dbReference type="ARBA" id="ARBA00023002"/>
    </source>
</evidence>
<evidence type="ECO:0008006" key="9">
    <source>
        <dbReference type="Google" id="ProtNLM"/>
    </source>
</evidence>
<dbReference type="InterPro" id="IPR000304">
    <property type="entry name" value="Pyrroline-COOH_reductase"/>
</dbReference>
<evidence type="ECO:0000313" key="7">
    <source>
        <dbReference type="EMBL" id="KAG2388662.1"/>
    </source>
</evidence>
<dbReference type="PANTHER" id="PTHR11645">
    <property type="entry name" value="PYRROLINE-5-CARBOXYLATE REDUCTASE"/>
    <property type="match status" value="1"/>
</dbReference>
<dbReference type="Proteomes" id="UP000816034">
    <property type="component" value="Unassembled WGS sequence"/>
</dbReference>
<dbReference type="Gene3D" id="3.40.50.720">
    <property type="entry name" value="NAD(P)-binding Rossmann-like Domain"/>
    <property type="match status" value="1"/>
</dbReference>
<proteinExistence type="inferred from homology"/>
<dbReference type="GeneID" id="68092563"/>
<evidence type="ECO:0000259" key="6">
    <source>
        <dbReference type="Pfam" id="PF14748"/>
    </source>
</evidence>
<comment type="caution">
    <text evidence="7">The sequence shown here is derived from an EMBL/GenBank/DDBJ whole genome shotgun (WGS) entry which is preliminary data.</text>
</comment>
<dbReference type="SUPFAM" id="SSF51735">
    <property type="entry name" value="NAD(P)-binding Rossmann-fold domains"/>
    <property type="match status" value="1"/>
</dbReference>
<dbReference type="SUPFAM" id="SSF48179">
    <property type="entry name" value="6-phosphogluconate dehydrogenase C-terminal domain-like"/>
    <property type="match status" value="1"/>
</dbReference>
<feature type="binding site" evidence="4">
    <location>
        <begin position="20"/>
        <end position="25"/>
    </location>
    <ligand>
        <name>NADP(+)</name>
        <dbReference type="ChEBI" id="CHEBI:58349"/>
    </ligand>
</feature>
<evidence type="ECO:0000256" key="1">
    <source>
        <dbReference type="ARBA" id="ARBA00005525"/>
    </source>
</evidence>
<feature type="binding site" evidence="4">
    <location>
        <position position="79"/>
    </location>
    <ligand>
        <name>NADPH</name>
        <dbReference type="ChEBI" id="CHEBI:57783"/>
    </ligand>
</feature>
<evidence type="ECO:0000313" key="8">
    <source>
        <dbReference type="Proteomes" id="UP000816034"/>
    </source>
</evidence>
<keyword evidence="2 4" id="KW-0521">NADP</keyword>
<feature type="domain" description="Pyrroline-5-carboxylate reductase dimerisation" evidence="6">
    <location>
        <begin position="213"/>
        <end position="317"/>
    </location>
</feature>
<dbReference type="EMBL" id="PYSW02000009">
    <property type="protein sequence ID" value="KAG2388662.1"/>
    <property type="molecule type" value="Genomic_DNA"/>
</dbReference>
<dbReference type="PIRSF" id="PIRSF000193">
    <property type="entry name" value="Pyrrol-5-carb_rd"/>
    <property type="match status" value="1"/>
</dbReference>
<dbReference type="GO" id="GO:0004735">
    <property type="term" value="F:pyrroline-5-carboxylate reductase activity"/>
    <property type="evidence" value="ECO:0007669"/>
    <property type="project" value="InterPro"/>
</dbReference>
<dbReference type="GO" id="GO:0055129">
    <property type="term" value="P:L-proline biosynthetic process"/>
    <property type="evidence" value="ECO:0007669"/>
    <property type="project" value="TreeGrafter"/>
</dbReference>
<comment type="similarity">
    <text evidence="1">Belongs to the pyrroline-5-carboxylate reductase family.</text>
</comment>
<dbReference type="FunFam" id="1.10.3730.10:FF:000001">
    <property type="entry name" value="Pyrroline-5-carboxylate reductase"/>
    <property type="match status" value="1"/>
</dbReference>
<dbReference type="PANTHER" id="PTHR11645:SF0">
    <property type="entry name" value="PYRROLINE-5-CARBOXYLATE REDUCTASE 3"/>
    <property type="match status" value="1"/>
</dbReference>
<keyword evidence="3" id="KW-0560">Oxidoreductase</keyword>
<dbReference type="InterPro" id="IPR008927">
    <property type="entry name" value="6-PGluconate_DH-like_C_sf"/>
</dbReference>
<feature type="domain" description="Pyrroline-5-carboxylate reductase catalytic N-terminal" evidence="5">
    <location>
        <begin position="16"/>
        <end position="124"/>
    </location>
</feature>
<dbReference type="Gene3D" id="1.10.3730.10">
    <property type="entry name" value="ProC C-terminal domain-like"/>
    <property type="match status" value="1"/>
</dbReference>
<dbReference type="InterPro" id="IPR029036">
    <property type="entry name" value="P5CR_dimer"/>
</dbReference>
<protein>
    <recommendedName>
        <fullName evidence="9">Pyrroline-5-carboxylate reductase</fullName>
    </recommendedName>
</protein>
<gene>
    <name evidence="7" type="ORF">C9374_000101</name>
</gene>
<reference evidence="7 8" key="1">
    <citation type="journal article" date="2018" name="BMC Genomics">
        <title>The genome of Naegleria lovaniensis, the basis for a comparative approach to unravel pathogenicity factors of the human pathogenic amoeba N. fowleri.</title>
        <authorList>
            <person name="Liechti N."/>
            <person name="Schurch N."/>
            <person name="Bruggmann R."/>
            <person name="Wittwer M."/>
        </authorList>
    </citation>
    <scope>NUCLEOTIDE SEQUENCE [LARGE SCALE GENOMIC DNA]</scope>
    <source>
        <strain evidence="7 8">ATCC 30569</strain>
    </source>
</reference>
<name>A0AA88KTJ0_NAELO</name>
<dbReference type="Pfam" id="PF03807">
    <property type="entry name" value="F420_oxidored"/>
    <property type="match status" value="1"/>
</dbReference>
<evidence type="ECO:0000256" key="4">
    <source>
        <dbReference type="PIRSR" id="PIRSR000193-1"/>
    </source>
</evidence>
<dbReference type="InterPro" id="IPR036291">
    <property type="entry name" value="NAD(P)-bd_dom_sf"/>
</dbReference>
<dbReference type="Pfam" id="PF14748">
    <property type="entry name" value="P5CR_dimer"/>
    <property type="match status" value="1"/>
</dbReference>
<accession>A0AA88KTJ0</accession>
<dbReference type="RefSeq" id="XP_044552654.1">
    <property type="nucleotide sequence ID" value="XM_044685606.1"/>
</dbReference>
<evidence type="ECO:0000259" key="5">
    <source>
        <dbReference type="Pfam" id="PF03807"/>
    </source>
</evidence>
<dbReference type="InterPro" id="IPR028939">
    <property type="entry name" value="P5C_Rdtase_cat_N"/>
</dbReference>